<dbReference type="Pfam" id="PF00583">
    <property type="entry name" value="Acetyltransf_1"/>
    <property type="match status" value="1"/>
</dbReference>
<dbReference type="Gene3D" id="3.40.630.30">
    <property type="match status" value="1"/>
</dbReference>
<dbReference type="AlphaFoldDB" id="A0AAW1QQ82"/>
<evidence type="ECO:0000313" key="3">
    <source>
        <dbReference type="Proteomes" id="UP001489004"/>
    </source>
</evidence>
<dbReference type="EMBL" id="JALJOR010000002">
    <property type="protein sequence ID" value="KAK9823617.1"/>
    <property type="molecule type" value="Genomic_DNA"/>
</dbReference>
<name>A0AAW1QQ82_9CHLO</name>
<dbReference type="CDD" id="cd04301">
    <property type="entry name" value="NAT_SF"/>
    <property type="match status" value="1"/>
</dbReference>
<feature type="domain" description="N-acetyltransferase" evidence="1">
    <location>
        <begin position="59"/>
        <end position="120"/>
    </location>
</feature>
<sequence>MAATLVFCEIPAAAVTNKDLERSSQLFSNHYGVWGERPAAKRPPKGARVRLSAAALQTAFLFKSDTCLLIQADDGDTLVGQAFVCRYQLPGLGQVAWITQLVVHKDYRRKGIGKKLCRMAQGGGDNFACGLVSCHPYAVRALEAGTGRTCNQEAARRYAADLLSASQIPYVQDCSLDFDSGKCLIDTRFFVDHTEVNKILSEASGWRLGPLEEGKEFFAFTFSDPR</sequence>
<proteinExistence type="predicted"/>
<organism evidence="2 3">
    <name type="scientific">[Myrmecia] bisecta</name>
    <dbReference type="NCBI Taxonomy" id="41462"/>
    <lineage>
        <taxon>Eukaryota</taxon>
        <taxon>Viridiplantae</taxon>
        <taxon>Chlorophyta</taxon>
        <taxon>core chlorophytes</taxon>
        <taxon>Trebouxiophyceae</taxon>
        <taxon>Trebouxiales</taxon>
        <taxon>Trebouxiaceae</taxon>
        <taxon>Myrmecia</taxon>
    </lineage>
</organism>
<dbReference type="InterPro" id="IPR016181">
    <property type="entry name" value="Acyl_CoA_acyltransferase"/>
</dbReference>
<keyword evidence="3" id="KW-1185">Reference proteome</keyword>
<dbReference type="SUPFAM" id="SSF55729">
    <property type="entry name" value="Acyl-CoA N-acyltransferases (Nat)"/>
    <property type="match status" value="1"/>
</dbReference>
<protein>
    <recommendedName>
        <fullName evidence="1">N-acetyltransferase domain-containing protein</fullName>
    </recommendedName>
</protein>
<dbReference type="Proteomes" id="UP001489004">
    <property type="component" value="Unassembled WGS sequence"/>
</dbReference>
<evidence type="ECO:0000313" key="2">
    <source>
        <dbReference type="EMBL" id="KAK9823617.1"/>
    </source>
</evidence>
<accession>A0AAW1QQ82</accession>
<dbReference type="GO" id="GO:0016747">
    <property type="term" value="F:acyltransferase activity, transferring groups other than amino-acyl groups"/>
    <property type="evidence" value="ECO:0007669"/>
    <property type="project" value="InterPro"/>
</dbReference>
<reference evidence="2 3" key="1">
    <citation type="journal article" date="2024" name="Nat. Commun.">
        <title>Phylogenomics reveals the evolutionary origins of lichenization in chlorophyte algae.</title>
        <authorList>
            <person name="Puginier C."/>
            <person name="Libourel C."/>
            <person name="Otte J."/>
            <person name="Skaloud P."/>
            <person name="Haon M."/>
            <person name="Grisel S."/>
            <person name="Petersen M."/>
            <person name="Berrin J.G."/>
            <person name="Delaux P.M."/>
            <person name="Dal Grande F."/>
            <person name="Keller J."/>
        </authorList>
    </citation>
    <scope>NUCLEOTIDE SEQUENCE [LARGE SCALE GENOMIC DNA]</scope>
    <source>
        <strain evidence="2 3">SAG 2043</strain>
    </source>
</reference>
<comment type="caution">
    <text evidence="2">The sequence shown here is derived from an EMBL/GenBank/DDBJ whole genome shotgun (WGS) entry which is preliminary data.</text>
</comment>
<gene>
    <name evidence="2" type="ORF">WJX72_004259</name>
</gene>
<evidence type="ECO:0000259" key="1">
    <source>
        <dbReference type="Pfam" id="PF00583"/>
    </source>
</evidence>
<dbReference type="InterPro" id="IPR000182">
    <property type="entry name" value="GNAT_dom"/>
</dbReference>